<feature type="transmembrane region" description="Helical" evidence="1">
    <location>
        <begin position="125"/>
        <end position="146"/>
    </location>
</feature>
<name>A0A6G0UB55_APHGL</name>
<evidence type="ECO:0000313" key="3">
    <source>
        <dbReference type="Proteomes" id="UP000475862"/>
    </source>
</evidence>
<protein>
    <submittedName>
        <fullName evidence="2">Uncharacterized protein</fullName>
    </submittedName>
</protein>
<comment type="caution">
    <text evidence="2">The sequence shown here is derived from an EMBL/GenBank/DDBJ whole genome shotgun (WGS) entry which is preliminary data.</text>
</comment>
<accession>A0A6G0UB55</accession>
<sequence length="311" mass="36102">MSQKRNYTLILKHSFRLKPKVLAELFNRTHTLVIVISKYCAEHVPSRDGECNSTTLKHFEQYSIIINNDDSVIKSNLNLNNKIKVAKCFDVGELISKIYFIKNTIRHYELVSSKLPCKQSAFTPLPIYSLLASFFIALLLVLLFNMESLTITNETQYINLVNLFSYLNITGVLAHDLSTIKCLVIIYAIRQDVITFFLSSIYGKPLIEDYNHEYSVKPFFNKISTHFKILKVQKINNPQTYGMYLLQLHNEELELDCDIMQKILQKTILTDEKQSESDLEVVLVFHHVCIKRINMLDLRKPQARSCTLITR</sequence>
<dbReference type="OrthoDB" id="10537210at2759"/>
<keyword evidence="1" id="KW-1133">Transmembrane helix</keyword>
<keyword evidence="3" id="KW-1185">Reference proteome</keyword>
<keyword evidence="1" id="KW-0472">Membrane</keyword>
<organism evidence="2 3">
    <name type="scientific">Aphis glycines</name>
    <name type="common">Soybean aphid</name>
    <dbReference type="NCBI Taxonomy" id="307491"/>
    <lineage>
        <taxon>Eukaryota</taxon>
        <taxon>Metazoa</taxon>
        <taxon>Ecdysozoa</taxon>
        <taxon>Arthropoda</taxon>
        <taxon>Hexapoda</taxon>
        <taxon>Insecta</taxon>
        <taxon>Pterygota</taxon>
        <taxon>Neoptera</taxon>
        <taxon>Paraneoptera</taxon>
        <taxon>Hemiptera</taxon>
        <taxon>Sternorrhyncha</taxon>
        <taxon>Aphidomorpha</taxon>
        <taxon>Aphidoidea</taxon>
        <taxon>Aphididae</taxon>
        <taxon>Aphidini</taxon>
        <taxon>Aphis</taxon>
        <taxon>Aphis</taxon>
    </lineage>
</organism>
<dbReference type="Proteomes" id="UP000475862">
    <property type="component" value="Unassembled WGS sequence"/>
</dbReference>
<dbReference type="EMBL" id="VYZN01000001">
    <property type="protein sequence ID" value="KAE9545552.1"/>
    <property type="molecule type" value="Genomic_DNA"/>
</dbReference>
<dbReference type="AlphaFoldDB" id="A0A6G0UB55"/>
<keyword evidence="1" id="KW-0812">Transmembrane</keyword>
<evidence type="ECO:0000313" key="2">
    <source>
        <dbReference type="EMBL" id="KAE9545552.1"/>
    </source>
</evidence>
<gene>
    <name evidence="2" type="ORF">AGLY_001095</name>
</gene>
<reference evidence="2 3" key="1">
    <citation type="submission" date="2019-08" db="EMBL/GenBank/DDBJ databases">
        <title>The genome of the soybean aphid Biotype 1, its phylome, world population structure and adaptation to the North American continent.</title>
        <authorList>
            <person name="Giordano R."/>
            <person name="Donthu R.K."/>
            <person name="Hernandez A.G."/>
            <person name="Wright C.L."/>
            <person name="Zimin A.V."/>
        </authorList>
    </citation>
    <scope>NUCLEOTIDE SEQUENCE [LARGE SCALE GENOMIC DNA]</scope>
    <source>
        <tissue evidence="2">Whole aphids</tissue>
    </source>
</reference>
<evidence type="ECO:0000256" key="1">
    <source>
        <dbReference type="SAM" id="Phobius"/>
    </source>
</evidence>
<proteinExistence type="predicted"/>
<feature type="transmembrane region" description="Helical" evidence="1">
    <location>
        <begin position="166"/>
        <end position="189"/>
    </location>
</feature>